<name>A0A2T0LZC3_9PSEU</name>
<dbReference type="Proteomes" id="UP000238362">
    <property type="component" value="Unassembled WGS sequence"/>
</dbReference>
<evidence type="ECO:0000313" key="3">
    <source>
        <dbReference type="Proteomes" id="UP000238362"/>
    </source>
</evidence>
<accession>A0A2T0LZC3</accession>
<keyword evidence="1" id="KW-1133">Transmembrane helix</keyword>
<dbReference type="EMBL" id="PVNH01000003">
    <property type="protein sequence ID" value="PRX49467.1"/>
    <property type="molecule type" value="Genomic_DNA"/>
</dbReference>
<gene>
    <name evidence="2" type="ORF">B0I33_103504</name>
</gene>
<feature type="transmembrane region" description="Helical" evidence="1">
    <location>
        <begin position="12"/>
        <end position="30"/>
    </location>
</feature>
<comment type="caution">
    <text evidence="2">The sequence shown here is derived from an EMBL/GenBank/DDBJ whole genome shotgun (WGS) entry which is preliminary data.</text>
</comment>
<sequence length="31" mass="3183">MSAARTALGAWRCLRVALVTAALVLIVTGVV</sequence>
<evidence type="ECO:0000256" key="1">
    <source>
        <dbReference type="SAM" id="Phobius"/>
    </source>
</evidence>
<protein>
    <submittedName>
        <fullName evidence="2">Uncharacterized protein</fullName>
    </submittedName>
</protein>
<keyword evidence="3" id="KW-1185">Reference proteome</keyword>
<proteinExistence type="predicted"/>
<organism evidence="2 3">
    <name type="scientific">Prauserella shujinwangii</name>
    <dbReference type="NCBI Taxonomy" id="1453103"/>
    <lineage>
        <taxon>Bacteria</taxon>
        <taxon>Bacillati</taxon>
        <taxon>Actinomycetota</taxon>
        <taxon>Actinomycetes</taxon>
        <taxon>Pseudonocardiales</taxon>
        <taxon>Pseudonocardiaceae</taxon>
        <taxon>Prauserella</taxon>
    </lineage>
</organism>
<reference evidence="2 3" key="1">
    <citation type="submission" date="2018-03" db="EMBL/GenBank/DDBJ databases">
        <title>Genomic Encyclopedia of Type Strains, Phase III (KMG-III): the genomes of soil and plant-associated and newly described type strains.</title>
        <authorList>
            <person name="Whitman W."/>
        </authorList>
    </citation>
    <scope>NUCLEOTIDE SEQUENCE [LARGE SCALE GENOMIC DNA]</scope>
    <source>
        <strain evidence="2 3">CGMCC 4.7125</strain>
    </source>
</reference>
<keyword evidence="1" id="KW-0812">Transmembrane</keyword>
<evidence type="ECO:0000313" key="2">
    <source>
        <dbReference type="EMBL" id="PRX49467.1"/>
    </source>
</evidence>
<dbReference type="AlphaFoldDB" id="A0A2T0LZC3"/>
<keyword evidence="1" id="KW-0472">Membrane</keyword>